<feature type="chain" id="PRO_5035216010" description="17 kDa surface antigen" evidence="5">
    <location>
        <begin position="37"/>
        <end position="77"/>
    </location>
</feature>
<comment type="subcellular location">
    <subcellularLocation>
        <location evidence="1">Cell outer membrane</location>
        <topology evidence="1">Lipid-anchor</topology>
    </subcellularLocation>
</comment>
<comment type="similarity">
    <text evidence="2">Belongs to the rickettsiale 17 kDa surface antigen family.</text>
</comment>
<evidence type="ECO:0000256" key="1">
    <source>
        <dbReference type="ARBA" id="ARBA00004459"/>
    </source>
</evidence>
<evidence type="ECO:0000256" key="2">
    <source>
        <dbReference type="ARBA" id="ARBA00008681"/>
    </source>
</evidence>
<keyword evidence="5" id="KW-0732">Signal</keyword>
<evidence type="ECO:0000313" key="7">
    <source>
        <dbReference type="EMBL" id="GGF16949.1"/>
    </source>
</evidence>
<dbReference type="Pfam" id="PF05433">
    <property type="entry name" value="Rick_17kDa_Anti"/>
    <property type="match status" value="1"/>
</dbReference>
<dbReference type="InterPro" id="IPR008816">
    <property type="entry name" value="Gly_zipper_2TM_dom"/>
</dbReference>
<accession>A0A8J2YSX7</accession>
<evidence type="ECO:0000313" key="8">
    <source>
        <dbReference type="Proteomes" id="UP000646365"/>
    </source>
</evidence>
<name>A0A8J2YSX7_9PROT</name>
<evidence type="ECO:0000259" key="6">
    <source>
        <dbReference type="Pfam" id="PF05433"/>
    </source>
</evidence>
<dbReference type="Proteomes" id="UP000646365">
    <property type="component" value="Unassembled WGS sequence"/>
</dbReference>
<proteinExistence type="inferred from homology"/>
<gene>
    <name evidence="7" type="ORF">GCM10011611_23380</name>
</gene>
<sequence>MQNFDDRRTRLRTRLVWKRLALATIILAPLALGACAETVGAGAGAYAGNQFGKGSGKTAATIGGAVGGAIIGHEIAH</sequence>
<dbReference type="RefSeq" id="WP_229743663.1">
    <property type="nucleotide sequence ID" value="NZ_BMJQ01000005.1"/>
</dbReference>
<dbReference type="EMBL" id="BMJQ01000005">
    <property type="protein sequence ID" value="GGF16949.1"/>
    <property type="molecule type" value="Genomic_DNA"/>
</dbReference>
<feature type="domain" description="Glycine zipper 2TM" evidence="6">
    <location>
        <begin position="39"/>
        <end position="75"/>
    </location>
</feature>
<evidence type="ECO:0000256" key="5">
    <source>
        <dbReference type="SAM" id="SignalP"/>
    </source>
</evidence>
<reference evidence="7" key="1">
    <citation type="journal article" date="2014" name="Int. J. Syst. Evol. Microbiol.">
        <title>Complete genome sequence of Corynebacterium casei LMG S-19264T (=DSM 44701T), isolated from a smear-ripened cheese.</title>
        <authorList>
            <consortium name="US DOE Joint Genome Institute (JGI-PGF)"/>
            <person name="Walter F."/>
            <person name="Albersmeier A."/>
            <person name="Kalinowski J."/>
            <person name="Ruckert C."/>
        </authorList>
    </citation>
    <scope>NUCLEOTIDE SEQUENCE</scope>
    <source>
        <strain evidence="7">CGMCC 1.15725</strain>
    </source>
</reference>
<dbReference type="GO" id="GO:0009279">
    <property type="term" value="C:cell outer membrane"/>
    <property type="evidence" value="ECO:0007669"/>
    <property type="project" value="UniProtKB-SubCell"/>
</dbReference>
<dbReference type="AlphaFoldDB" id="A0A8J2YSX7"/>
<evidence type="ECO:0000256" key="4">
    <source>
        <dbReference type="ARBA" id="ARBA00023288"/>
    </source>
</evidence>
<evidence type="ECO:0000256" key="3">
    <source>
        <dbReference type="ARBA" id="ARBA00015281"/>
    </source>
</evidence>
<feature type="signal peptide" evidence="5">
    <location>
        <begin position="1"/>
        <end position="36"/>
    </location>
</feature>
<reference evidence="7" key="2">
    <citation type="submission" date="2020-09" db="EMBL/GenBank/DDBJ databases">
        <authorList>
            <person name="Sun Q."/>
            <person name="Zhou Y."/>
        </authorList>
    </citation>
    <scope>NUCLEOTIDE SEQUENCE</scope>
    <source>
        <strain evidence="7">CGMCC 1.15725</strain>
    </source>
</reference>
<dbReference type="PROSITE" id="PS51257">
    <property type="entry name" value="PROKAR_LIPOPROTEIN"/>
    <property type="match status" value="1"/>
</dbReference>
<organism evidence="7 8">
    <name type="scientific">Aliidongia dinghuensis</name>
    <dbReference type="NCBI Taxonomy" id="1867774"/>
    <lineage>
        <taxon>Bacteria</taxon>
        <taxon>Pseudomonadati</taxon>
        <taxon>Pseudomonadota</taxon>
        <taxon>Alphaproteobacteria</taxon>
        <taxon>Rhodospirillales</taxon>
        <taxon>Dongiaceae</taxon>
        <taxon>Aliidongia</taxon>
    </lineage>
</organism>
<keyword evidence="4" id="KW-0449">Lipoprotein</keyword>
<protein>
    <recommendedName>
        <fullName evidence="3">17 kDa surface antigen</fullName>
    </recommendedName>
</protein>
<keyword evidence="8" id="KW-1185">Reference proteome</keyword>
<comment type="caution">
    <text evidence="7">The sequence shown here is derived from an EMBL/GenBank/DDBJ whole genome shotgun (WGS) entry which is preliminary data.</text>
</comment>